<gene>
    <name evidence="2" type="ORF">Ctob_013325</name>
</gene>
<feature type="region of interest" description="Disordered" evidence="1">
    <location>
        <begin position="356"/>
        <end position="604"/>
    </location>
</feature>
<reference evidence="3" key="1">
    <citation type="journal article" date="2015" name="PLoS Genet.">
        <title>Genome Sequence and Transcriptome Analyses of Chrysochromulina tobin: Metabolic Tools for Enhanced Algal Fitness in the Prominent Order Prymnesiales (Haptophyceae).</title>
        <authorList>
            <person name="Hovde B.T."/>
            <person name="Deodato C.R."/>
            <person name="Hunsperger H.M."/>
            <person name="Ryken S.A."/>
            <person name="Yost W."/>
            <person name="Jha R.K."/>
            <person name="Patterson J."/>
            <person name="Monnat R.J. Jr."/>
            <person name="Barlow S.B."/>
            <person name="Starkenburg S.R."/>
            <person name="Cattolico R.A."/>
        </authorList>
    </citation>
    <scope>NUCLEOTIDE SEQUENCE</scope>
    <source>
        <strain evidence="3">CCMP291</strain>
    </source>
</reference>
<evidence type="ECO:0000256" key="1">
    <source>
        <dbReference type="SAM" id="MobiDB-lite"/>
    </source>
</evidence>
<dbReference type="AlphaFoldDB" id="A0A0M0K6M6"/>
<feature type="compositionally biased region" description="Low complexity" evidence="1">
    <location>
        <begin position="583"/>
        <end position="604"/>
    </location>
</feature>
<dbReference type="PANTHER" id="PTHR37411:SF1">
    <property type="entry name" value="PROTEOPHOSPHOGLYCAN PPG4"/>
    <property type="match status" value="1"/>
</dbReference>
<dbReference type="Gene3D" id="6.10.250.1010">
    <property type="match status" value="3"/>
</dbReference>
<sequence length="604" mass="62197">MYAALPLAALGASVLGGNEITLQASEAPQVLVIISDHGSGTAEFGAALQTHPCMIDLGEPFAFKKTVWATNEVAECTGNMATDMSTSIFNAITGEKVRSSNPVLMDRIAAQKTHVAIYGKLSATPVRRPVALNIGVDEASLYDGLNYNFAEYALRIRDKVCAGVPADVCAPEDCKITLKMLPQFVNANTAGVLMADDPPPSKCTTARNDKAMTAWKDALQSMVDSPKVATFALTRNERDRQFSLFEEFGMSDGKFDCSLARDPSSFASVATYPSVDDQISIEDCWTGTAGANKCLETALKLVGLSAEDCATAGAEKMASSNTPKCAATPQAVFKRLSNGNVEKVGDEPAAAVSFQEPVQEPAPEEPAPEEPPPFEAIPQEGASEPAPALEAPVSEEAAPEEAAPVTEEATPVSEEAAPVSEEAAPEEAAPVSEEAAPVSEEAAPVSEEAAPVSEEAAPVSEEAAPVSEEAAPVSEEAAPVSEEAAPVSEEAAPVSEEAAPVSEEAAPEEAAPVSEEAAPVSEEAAPEEAAPVSEEAAPVSEEAAPVSEEAAPVSEEAAPVSEEAAPEEAAPVSEEAAPEEAAPEAAAEAPAPEGEAPAPEEAKP</sequence>
<dbReference type="EMBL" id="JWZX01001342">
    <property type="protein sequence ID" value="KOO34043.1"/>
    <property type="molecule type" value="Genomic_DNA"/>
</dbReference>
<proteinExistence type="predicted"/>
<organism evidence="2 3">
    <name type="scientific">Chrysochromulina tobinii</name>
    <dbReference type="NCBI Taxonomy" id="1460289"/>
    <lineage>
        <taxon>Eukaryota</taxon>
        <taxon>Haptista</taxon>
        <taxon>Haptophyta</taxon>
        <taxon>Prymnesiophyceae</taxon>
        <taxon>Prymnesiales</taxon>
        <taxon>Chrysochromulinaceae</taxon>
        <taxon>Chrysochromulina</taxon>
    </lineage>
</organism>
<keyword evidence="3" id="KW-1185">Reference proteome</keyword>
<evidence type="ECO:0000313" key="2">
    <source>
        <dbReference type="EMBL" id="KOO34043.1"/>
    </source>
</evidence>
<protein>
    <submittedName>
        <fullName evidence="2">Uncharacterized protein</fullName>
    </submittedName>
</protein>
<evidence type="ECO:0000313" key="3">
    <source>
        <dbReference type="Proteomes" id="UP000037460"/>
    </source>
</evidence>
<dbReference type="Proteomes" id="UP000037460">
    <property type="component" value="Unassembled WGS sequence"/>
</dbReference>
<comment type="caution">
    <text evidence="2">The sequence shown here is derived from an EMBL/GenBank/DDBJ whole genome shotgun (WGS) entry which is preliminary data.</text>
</comment>
<name>A0A0M0K6M6_9EUKA</name>
<dbReference type="PANTHER" id="PTHR37411">
    <property type="entry name" value="PROTEOPHOSPHOGLYCAN PPG4"/>
    <property type="match status" value="1"/>
</dbReference>
<accession>A0A0M0K6M6</accession>
<feature type="compositionally biased region" description="Low complexity" evidence="1">
    <location>
        <begin position="376"/>
        <end position="575"/>
    </location>
</feature>